<evidence type="ECO:0000256" key="1">
    <source>
        <dbReference type="SAM" id="Phobius"/>
    </source>
</evidence>
<keyword evidence="1" id="KW-0472">Membrane</keyword>
<dbReference type="AlphaFoldDB" id="A0A318SMI0"/>
<dbReference type="RefSeq" id="WP_110815494.1">
    <property type="nucleotide sequence ID" value="NZ_QJTE01000007.1"/>
</dbReference>
<reference evidence="2 3" key="1">
    <citation type="submission" date="2018-06" db="EMBL/GenBank/DDBJ databases">
        <title>Genomic Encyclopedia of Type Strains, Phase III (KMG-III): the genomes of soil and plant-associated and newly described type strains.</title>
        <authorList>
            <person name="Whitman W."/>
        </authorList>
    </citation>
    <scope>NUCLEOTIDE SEQUENCE [LARGE SCALE GENOMIC DNA]</scope>
    <source>
        <strain evidence="2 3">CECT 9025</strain>
    </source>
</reference>
<accession>A0A318SMI0</accession>
<evidence type="ECO:0000313" key="3">
    <source>
        <dbReference type="Proteomes" id="UP000248311"/>
    </source>
</evidence>
<feature type="transmembrane region" description="Helical" evidence="1">
    <location>
        <begin position="45"/>
        <end position="76"/>
    </location>
</feature>
<dbReference type="OrthoDB" id="7375296at2"/>
<dbReference type="Proteomes" id="UP000248311">
    <property type="component" value="Unassembled WGS sequence"/>
</dbReference>
<sequence>MARRFGGRYSPGARGADAPLQEAALREARVDAAGTKANLLFVPPAVLAVASLGAGPAGLLAGLVGAGAMALAAWLLRHGLRAEAAYAERPAARRPALPRKMLASGLTGIGVALAGWSGDAGVIGAVLYGIAATGLHVAAFGIDPLRDKRIEGVDAFQQDRVARVIDEAETYLAQMRESIAVLGNRRLDSRVLAFQGRARAMIRAVQEDPRELAAARRYLGVYLMGARDASQKFAQLWPRSRDTDALRDYEQLLTDLETGFTQRTEALLESDRTALDIEMNVLRDRLAQDGVETR</sequence>
<name>A0A318SMI0_9RHOB</name>
<dbReference type="EMBL" id="QJTE01000007">
    <property type="protein sequence ID" value="PYE81271.1"/>
    <property type="molecule type" value="Genomic_DNA"/>
</dbReference>
<protein>
    <submittedName>
        <fullName evidence="2">5-bromo-4-chloroindolyl phosphate hydrolysis protein</fullName>
    </submittedName>
</protein>
<dbReference type="Pfam" id="PF10112">
    <property type="entry name" value="Halogen_Hydrol"/>
    <property type="match status" value="1"/>
</dbReference>
<evidence type="ECO:0000313" key="2">
    <source>
        <dbReference type="EMBL" id="PYE81271.1"/>
    </source>
</evidence>
<keyword evidence="1" id="KW-0812">Transmembrane</keyword>
<feature type="transmembrane region" description="Helical" evidence="1">
    <location>
        <begin position="122"/>
        <end position="142"/>
    </location>
</feature>
<keyword evidence="1" id="KW-1133">Transmembrane helix</keyword>
<gene>
    <name evidence="2" type="ORF">DFP88_10761</name>
</gene>
<proteinExistence type="predicted"/>
<comment type="caution">
    <text evidence="2">The sequence shown here is derived from an EMBL/GenBank/DDBJ whole genome shotgun (WGS) entry which is preliminary data.</text>
</comment>
<dbReference type="InterPro" id="IPR018770">
    <property type="entry name" value="ChloroindolylP_hydrolase"/>
</dbReference>
<organism evidence="2 3">
    <name type="scientific">Pseudoroseicyclus aestuarii</name>
    <dbReference type="NCBI Taxonomy" id="1795041"/>
    <lineage>
        <taxon>Bacteria</taxon>
        <taxon>Pseudomonadati</taxon>
        <taxon>Pseudomonadota</taxon>
        <taxon>Alphaproteobacteria</taxon>
        <taxon>Rhodobacterales</taxon>
        <taxon>Paracoccaceae</taxon>
        <taxon>Pseudoroseicyclus</taxon>
    </lineage>
</organism>
<keyword evidence="3" id="KW-1185">Reference proteome</keyword>